<dbReference type="InterPro" id="IPR007627">
    <property type="entry name" value="RNA_pol_sigma70_r2"/>
</dbReference>
<dbReference type="Proteomes" id="UP000214646">
    <property type="component" value="Unassembled WGS sequence"/>
</dbReference>
<comment type="caution">
    <text evidence="8">The sequence shown here is derived from an EMBL/GenBank/DDBJ whole genome shotgun (WGS) entry which is preliminary data.</text>
</comment>
<dbReference type="OrthoDB" id="268726at2"/>
<feature type="repeat" description="WD" evidence="3">
    <location>
        <begin position="640"/>
        <end position="681"/>
    </location>
</feature>
<dbReference type="InterPro" id="IPR013325">
    <property type="entry name" value="RNA_pol_sigma_r2"/>
</dbReference>
<feature type="repeat" description="WD" evidence="3">
    <location>
        <begin position="940"/>
        <end position="964"/>
    </location>
</feature>
<keyword evidence="5" id="KW-1133">Transmembrane helix</keyword>
<dbReference type="InterPro" id="IPR036388">
    <property type="entry name" value="WH-like_DNA-bd_sf"/>
</dbReference>
<feature type="transmembrane region" description="Helical" evidence="5">
    <location>
        <begin position="249"/>
        <end position="270"/>
    </location>
</feature>
<dbReference type="InterPro" id="IPR011047">
    <property type="entry name" value="Quinoprotein_ADH-like_sf"/>
</dbReference>
<dbReference type="Pfam" id="PF04542">
    <property type="entry name" value="Sigma70_r2"/>
    <property type="match status" value="1"/>
</dbReference>
<dbReference type="InterPro" id="IPR019775">
    <property type="entry name" value="WD40_repeat_CS"/>
</dbReference>
<dbReference type="InterPro" id="IPR013249">
    <property type="entry name" value="RNA_pol_sigma70_r4_t2"/>
</dbReference>
<evidence type="ECO:0000256" key="4">
    <source>
        <dbReference type="SAM" id="MobiDB-lite"/>
    </source>
</evidence>
<feature type="repeat" description="WD" evidence="3">
    <location>
        <begin position="311"/>
        <end position="352"/>
    </location>
</feature>
<dbReference type="AlphaFoldDB" id="A0A225E2N9"/>
<keyword evidence="5" id="KW-0812">Transmembrane</keyword>
<evidence type="ECO:0000256" key="5">
    <source>
        <dbReference type="SAM" id="Phobius"/>
    </source>
</evidence>
<dbReference type="PANTHER" id="PTHR19879:SF9">
    <property type="entry name" value="TRANSCRIPTION INITIATION FACTOR TFIID SUBUNIT 5"/>
    <property type="match status" value="1"/>
</dbReference>
<dbReference type="SUPFAM" id="SSF63825">
    <property type="entry name" value="YWTD domain"/>
    <property type="match status" value="1"/>
</dbReference>
<proteinExistence type="predicted"/>
<evidence type="ECO:0000259" key="6">
    <source>
        <dbReference type="Pfam" id="PF04542"/>
    </source>
</evidence>
<organism evidence="8 9">
    <name type="scientific">Fimbriiglobus ruber</name>
    <dbReference type="NCBI Taxonomy" id="1908690"/>
    <lineage>
        <taxon>Bacteria</taxon>
        <taxon>Pseudomonadati</taxon>
        <taxon>Planctomycetota</taxon>
        <taxon>Planctomycetia</taxon>
        <taxon>Gemmatales</taxon>
        <taxon>Gemmataceae</taxon>
        <taxon>Fimbriiglobus</taxon>
    </lineage>
</organism>
<dbReference type="PANTHER" id="PTHR19879">
    <property type="entry name" value="TRANSCRIPTION INITIATION FACTOR TFIID"/>
    <property type="match status" value="1"/>
</dbReference>
<evidence type="ECO:0000259" key="7">
    <source>
        <dbReference type="Pfam" id="PF08281"/>
    </source>
</evidence>
<dbReference type="GO" id="GO:0003677">
    <property type="term" value="F:DNA binding"/>
    <property type="evidence" value="ECO:0007669"/>
    <property type="project" value="InterPro"/>
</dbReference>
<dbReference type="SUPFAM" id="SSF88946">
    <property type="entry name" value="Sigma2 domain of RNA polymerase sigma factors"/>
    <property type="match status" value="1"/>
</dbReference>
<dbReference type="Gene3D" id="1.10.1740.10">
    <property type="match status" value="1"/>
</dbReference>
<keyword evidence="9" id="KW-1185">Reference proteome</keyword>
<dbReference type="InterPro" id="IPR014284">
    <property type="entry name" value="RNA_pol_sigma-70_dom"/>
</dbReference>
<keyword evidence="1 3" id="KW-0853">WD repeat</keyword>
<dbReference type="Gene3D" id="1.10.10.10">
    <property type="entry name" value="Winged helix-like DNA-binding domain superfamily/Winged helix DNA-binding domain"/>
    <property type="match status" value="1"/>
</dbReference>
<dbReference type="RefSeq" id="WP_088253871.1">
    <property type="nucleotide sequence ID" value="NZ_NIDE01000004.1"/>
</dbReference>
<accession>A0A225E2N9</accession>
<dbReference type="Pfam" id="PF08281">
    <property type="entry name" value="Sigma70_r4_2"/>
    <property type="match status" value="1"/>
</dbReference>
<dbReference type="GO" id="GO:0006352">
    <property type="term" value="P:DNA-templated transcription initiation"/>
    <property type="evidence" value="ECO:0007669"/>
    <property type="project" value="InterPro"/>
</dbReference>
<dbReference type="SUPFAM" id="SSF88659">
    <property type="entry name" value="Sigma3 and sigma4 domains of RNA polymerase sigma factors"/>
    <property type="match status" value="1"/>
</dbReference>
<reference evidence="9" key="1">
    <citation type="submission" date="2017-06" db="EMBL/GenBank/DDBJ databases">
        <title>Genome analysis of Fimbriiglobus ruber SP5, the first member of the order Planctomycetales with confirmed chitinolytic capability.</title>
        <authorList>
            <person name="Ravin N.V."/>
            <person name="Rakitin A.L."/>
            <person name="Ivanova A.A."/>
            <person name="Beletsky A.V."/>
            <person name="Kulichevskaya I.S."/>
            <person name="Mardanov A.V."/>
            <person name="Dedysh S.N."/>
        </authorList>
    </citation>
    <scope>NUCLEOTIDE SEQUENCE [LARGE SCALE GENOMIC DNA]</scope>
    <source>
        <strain evidence="9">SP5</strain>
    </source>
</reference>
<feature type="region of interest" description="Disordered" evidence="4">
    <location>
        <begin position="274"/>
        <end position="294"/>
    </location>
</feature>
<dbReference type="SUPFAM" id="SSF50998">
    <property type="entry name" value="Quinoprotein alcohol dehydrogenase-like"/>
    <property type="match status" value="1"/>
</dbReference>
<dbReference type="EMBL" id="NIDE01000004">
    <property type="protein sequence ID" value="OWK42935.1"/>
    <property type="molecule type" value="Genomic_DNA"/>
</dbReference>
<evidence type="ECO:0000313" key="8">
    <source>
        <dbReference type="EMBL" id="OWK42935.1"/>
    </source>
</evidence>
<dbReference type="NCBIfam" id="TIGR02937">
    <property type="entry name" value="sigma70-ECF"/>
    <property type="match status" value="1"/>
</dbReference>
<dbReference type="InterPro" id="IPR001680">
    <property type="entry name" value="WD40_rpt"/>
</dbReference>
<name>A0A225E2N9_9BACT</name>
<sequence length="1137" mass="120644">MSRLELHCVTALLRTDAGVKPPTDAELLARFSADRDEGAFAELVTRHGGLVLGTARRHLGDRHAAEDVFQATFLVLARKAGTGRWGHTVGPWLYATAARLARKARRPSPFAGQADVPMTGPDPAVAAAWGEVCRAVDEELAALPESVRGPLVLCYLQGRTRDEAAALLGCSLAKLKRRLERGRNILHDRLARRGIGLPAAGVGVLATDLAVAAVDARATACAAASHVAAGHASTGLMALLGGRFAWTKAVVVAVALVACGVGLVGAAGWVGNETPAAPIEPPSLPKGSKEDVRTDRFGDPLPAGALLRLGTSRHRAAGAHVAVTPDGKSVVTAGDDLVLRVFDTTTGEIRETRRLDGPPTYHTALSADGRYLVGASYPAPERVELRVWDLTTGKFVRQLALDRGPADALAIHAGTTKVAFVRGPLTWPPSIQKAYVWDFATGAEPVKVSEFKPTPQRFGESRTLFSPDGSRLLVRQPDGQLLCWDVGGRKTLWEKSRPYIKFFFFAPDGKTVVTEREGVNLSGFQRWSAADGARVDGPEWDGKGVKDTYGYAPVAESADGKLVALVHGQKQIVFFDTVKKAIVRELNDPRRAPGEAAVGYWAVPTNFAFTPDGTGFLWRSPTLQRWDIATGKATWPATWDQGHTEAVIRLLFAPDGTALVSMADDDRCYVWDLASGRPRHRLPKRYGNLAAISADSRTLFASDDCYVPPKAWDLTSGIGEPLLKGDTLFPQYASGGGREIALTPDGKQLVTVTDNHIGKQRIPTGRYLTVWDLSSGKLAREEKIGEGGDAPVLAPGGQSYAVVSRAGPTAGVRLVATATGKEIGGLVDNDVAENSSPRVVLEPVFSSDGRLLATRVSDDTGTSRSVGDYPVRVWDVATTSLITEFPAAGAVRFAFSPDARSLVVAGPGGFRVYELASRKEIQAVSATGVIRGRKPGPFATALAVGPGGRTVATGHGDGTILVWDATPPRAALRAADVNTVWAALADADAKAAHTAVLRLAEAPDLALRLFEDKLKPATQAPGATDLVRRLDAEDVKEREAAEAKLRAFGSRAEPALSAAMAGQPSAEVRARAGRLLAALSLAVAPPDEDLRDIRAVEVLEAIGTPAARQFLSRLSTGESGVRLTREAKATFTRLGGR</sequence>
<feature type="domain" description="RNA polymerase sigma factor 70 region 4 type 2" evidence="7">
    <location>
        <begin position="134"/>
        <end position="184"/>
    </location>
</feature>
<evidence type="ECO:0000256" key="3">
    <source>
        <dbReference type="PROSITE-ProRule" id="PRU00221"/>
    </source>
</evidence>
<dbReference type="InterPro" id="IPR015943">
    <property type="entry name" value="WD40/YVTN_repeat-like_dom_sf"/>
</dbReference>
<dbReference type="PROSITE" id="PS00678">
    <property type="entry name" value="WD_REPEATS_1"/>
    <property type="match status" value="1"/>
</dbReference>
<dbReference type="SMART" id="SM00320">
    <property type="entry name" value="WD40"/>
    <property type="match status" value="4"/>
</dbReference>
<gene>
    <name evidence="8" type="ORF">FRUB_02534</name>
</gene>
<evidence type="ECO:0000313" key="9">
    <source>
        <dbReference type="Proteomes" id="UP000214646"/>
    </source>
</evidence>
<evidence type="ECO:0000256" key="2">
    <source>
        <dbReference type="ARBA" id="ARBA00022737"/>
    </source>
</evidence>
<dbReference type="Pfam" id="PF00400">
    <property type="entry name" value="WD40"/>
    <property type="match status" value="2"/>
</dbReference>
<dbReference type="GO" id="GO:0005829">
    <property type="term" value="C:cytosol"/>
    <property type="evidence" value="ECO:0007669"/>
    <property type="project" value="UniProtKB-ARBA"/>
</dbReference>
<dbReference type="GO" id="GO:0016987">
    <property type="term" value="F:sigma factor activity"/>
    <property type="evidence" value="ECO:0007669"/>
    <property type="project" value="InterPro"/>
</dbReference>
<dbReference type="PROSITE" id="PS50082">
    <property type="entry name" value="WD_REPEATS_2"/>
    <property type="match status" value="3"/>
</dbReference>
<evidence type="ECO:0000256" key="1">
    <source>
        <dbReference type="ARBA" id="ARBA00022574"/>
    </source>
</evidence>
<keyword evidence="2" id="KW-0677">Repeat</keyword>
<dbReference type="Gene3D" id="2.130.10.10">
    <property type="entry name" value="YVTN repeat-like/Quinoprotein amine dehydrogenase"/>
    <property type="match status" value="3"/>
</dbReference>
<dbReference type="InterPro" id="IPR013324">
    <property type="entry name" value="RNA_pol_sigma_r3/r4-like"/>
</dbReference>
<protein>
    <submittedName>
        <fullName evidence="8">RNA polymerase sigma factor RpoE</fullName>
    </submittedName>
</protein>
<feature type="domain" description="RNA polymerase sigma-70 region 2" evidence="6">
    <location>
        <begin position="43"/>
        <end position="106"/>
    </location>
</feature>
<keyword evidence="5" id="KW-0472">Membrane</keyword>
<dbReference type="PROSITE" id="PS50294">
    <property type="entry name" value="WD_REPEATS_REGION"/>
    <property type="match status" value="1"/>
</dbReference>